<feature type="transmembrane region" description="Helical" evidence="7">
    <location>
        <begin position="187"/>
        <end position="211"/>
    </location>
</feature>
<evidence type="ECO:0000256" key="1">
    <source>
        <dbReference type="ARBA" id="ARBA00004141"/>
    </source>
</evidence>
<evidence type="ECO:0000256" key="8">
    <source>
        <dbReference type="SAM" id="MobiDB-lite"/>
    </source>
</evidence>
<evidence type="ECO:0000313" key="10">
    <source>
        <dbReference type="Proteomes" id="UP001224674"/>
    </source>
</evidence>
<evidence type="ECO:0000256" key="3">
    <source>
        <dbReference type="ARBA" id="ARBA00022927"/>
    </source>
</evidence>
<dbReference type="HAMAP" id="MF_00902">
    <property type="entry name" value="TatC"/>
    <property type="match status" value="1"/>
</dbReference>
<dbReference type="InterPro" id="IPR002033">
    <property type="entry name" value="TatC"/>
</dbReference>
<dbReference type="GeneID" id="83694960"/>
<reference evidence="9 10" key="1">
    <citation type="submission" date="2023-03" db="EMBL/GenBank/DDBJ databases">
        <title>Complete genome sequences of several Auritidibacter ignavus strains isolated from ear infections.</title>
        <authorList>
            <person name="Baehr T."/>
            <person name="Baumhoegger A.M."/>
        </authorList>
    </citation>
    <scope>NUCLEOTIDE SEQUENCE [LARGE SCALE GENOMIC DNA]</scope>
    <source>
        <strain evidence="9 10">BABAE-6</strain>
    </source>
</reference>
<evidence type="ECO:0000313" key="9">
    <source>
        <dbReference type="EMBL" id="WGH93722.1"/>
    </source>
</evidence>
<evidence type="ECO:0000256" key="2">
    <source>
        <dbReference type="ARBA" id="ARBA00022692"/>
    </source>
</evidence>
<keyword evidence="4 7" id="KW-1133">Transmembrane helix</keyword>
<dbReference type="Pfam" id="PF00902">
    <property type="entry name" value="TatC"/>
    <property type="match status" value="1"/>
</dbReference>
<dbReference type="PANTHER" id="PTHR30371">
    <property type="entry name" value="SEC-INDEPENDENT PROTEIN TRANSLOCASE PROTEIN TATC"/>
    <property type="match status" value="1"/>
</dbReference>
<protein>
    <recommendedName>
        <fullName evidence="7">Sec-independent protein translocase protein TatC</fullName>
    </recommendedName>
</protein>
<keyword evidence="10" id="KW-1185">Reference proteome</keyword>
<feature type="compositionally biased region" description="Basic residues" evidence="8">
    <location>
        <begin position="18"/>
        <end position="30"/>
    </location>
</feature>
<comment type="subcellular location">
    <subcellularLocation>
        <location evidence="7">Cell membrane</location>
        <topology evidence="7">Multi-pass membrane protein</topology>
    </subcellularLocation>
    <subcellularLocation>
        <location evidence="1">Membrane</location>
        <topology evidence="1">Multi-pass membrane protein</topology>
    </subcellularLocation>
</comment>
<keyword evidence="7" id="KW-0813">Transport</keyword>
<proteinExistence type="inferred from homology"/>
<comment type="subunit">
    <text evidence="7">The Tat system comprises two distinct complexes: a TatABC complex, containing multiple copies of TatA, TatB and TatC subunits, and a separate TatA complex, containing only TatA subunits. Substrates initially bind to the TatABC complex, which probably triggers association of the separate TatA complex to form the active translocon.</text>
</comment>
<dbReference type="GO" id="GO:0043953">
    <property type="term" value="P:protein transport by the Tat complex"/>
    <property type="evidence" value="ECO:0007669"/>
    <property type="project" value="UniProtKB-UniRule"/>
</dbReference>
<keyword evidence="6 7" id="KW-0472">Membrane</keyword>
<dbReference type="GO" id="GO:0033281">
    <property type="term" value="C:TAT protein transport complex"/>
    <property type="evidence" value="ECO:0007669"/>
    <property type="project" value="UniProtKB-UniRule"/>
</dbReference>
<dbReference type="PRINTS" id="PR01840">
    <property type="entry name" value="TATCFAMILY"/>
</dbReference>
<dbReference type="GO" id="GO:0009977">
    <property type="term" value="F:proton motive force dependent protein transmembrane transporter activity"/>
    <property type="evidence" value="ECO:0007669"/>
    <property type="project" value="TreeGrafter"/>
</dbReference>
<feature type="transmembrane region" description="Helical" evidence="7">
    <location>
        <begin position="136"/>
        <end position="160"/>
    </location>
</feature>
<dbReference type="Proteomes" id="UP001224674">
    <property type="component" value="Chromosome"/>
</dbReference>
<keyword evidence="5 7" id="KW-0811">Translocation</keyword>
<feature type="region of interest" description="Disordered" evidence="8">
    <location>
        <begin position="1"/>
        <end position="38"/>
    </location>
</feature>
<feature type="transmembrane region" description="Helical" evidence="7">
    <location>
        <begin position="223"/>
        <end position="240"/>
    </location>
</feature>
<feature type="compositionally biased region" description="Low complexity" evidence="8">
    <location>
        <begin position="1"/>
        <end position="17"/>
    </location>
</feature>
<gene>
    <name evidence="7 9" type="primary">tatC</name>
    <name evidence="9" type="ORF">QDX21_02690</name>
</gene>
<dbReference type="EMBL" id="CP122566">
    <property type="protein sequence ID" value="WGH93722.1"/>
    <property type="molecule type" value="Genomic_DNA"/>
</dbReference>
<feature type="transmembrane region" description="Helical" evidence="7">
    <location>
        <begin position="101"/>
        <end position="124"/>
    </location>
</feature>
<evidence type="ECO:0000256" key="6">
    <source>
        <dbReference type="ARBA" id="ARBA00023136"/>
    </source>
</evidence>
<comment type="function">
    <text evidence="7">Part of the twin-arginine translocation (Tat) system that transports large folded proteins containing a characteristic twin-arginine motif in their signal peptide across membranes. Together with TatB, TatC is part of a receptor directly interacting with Tat signal peptides.</text>
</comment>
<keyword evidence="7" id="KW-1003">Cell membrane</keyword>
<dbReference type="AlphaFoldDB" id="A0AAJ6AKL6"/>
<evidence type="ECO:0000256" key="7">
    <source>
        <dbReference type="HAMAP-Rule" id="MF_00902"/>
    </source>
</evidence>
<evidence type="ECO:0000256" key="5">
    <source>
        <dbReference type="ARBA" id="ARBA00023010"/>
    </source>
</evidence>
<dbReference type="GO" id="GO:0065002">
    <property type="term" value="P:intracellular protein transmembrane transport"/>
    <property type="evidence" value="ECO:0007669"/>
    <property type="project" value="TreeGrafter"/>
</dbReference>
<evidence type="ECO:0000256" key="4">
    <source>
        <dbReference type="ARBA" id="ARBA00022989"/>
    </source>
</evidence>
<keyword evidence="2 7" id="KW-0812">Transmembrane</keyword>
<organism evidence="9 10">
    <name type="scientific">Auritidibacter ignavus</name>
    <dbReference type="NCBI Taxonomy" id="678932"/>
    <lineage>
        <taxon>Bacteria</taxon>
        <taxon>Bacillati</taxon>
        <taxon>Actinomycetota</taxon>
        <taxon>Actinomycetes</taxon>
        <taxon>Micrococcales</taxon>
        <taxon>Micrococcaceae</taxon>
        <taxon>Auritidibacter</taxon>
    </lineage>
</organism>
<dbReference type="RefSeq" id="WP_279675102.1">
    <property type="nucleotide sequence ID" value="NZ_CP122563.1"/>
</dbReference>
<accession>A0AAJ6AKL6</accession>
<feature type="transmembrane region" description="Helical" evidence="7">
    <location>
        <begin position="49"/>
        <end position="67"/>
    </location>
</feature>
<name>A0AAJ6AKL6_9MICC</name>
<feature type="transmembrane region" description="Helical" evidence="7">
    <location>
        <begin position="246"/>
        <end position="267"/>
    </location>
</feature>
<dbReference type="NCBIfam" id="TIGR00945">
    <property type="entry name" value="tatC"/>
    <property type="match status" value="1"/>
</dbReference>
<sequence length="296" mass="32440">MTENSSSDPGSSSTSTTGKKKSRTTTRRRHNPEGQMPLKAHLTELRNRIIKAGLALVAGTIVGFILYQPTFTMITEPVSRLDTAEHPAEVVFSSVAQPFDIMLQVALFTGVVISSPIWLYQLWAFIMPGLKKNEKIYTLGFLAAAIPLFIGGVVLGWVALPQALSFFTSLTPEGTAHRIQATVYIPFVLRLLLVFGVALVLPVILVGLNMAGVISGKQILKQWRISVIVIAVVAAMAAPGSDVITMFFMGLPLTILFFVALVICLVNDKRRVKRQTKKQRQLDEEIQRGARPLGEL</sequence>
<comment type="similarity">
    <text evidence="7">Belongs to the TatC family.</text>
</comment>
<dbReference type="PANTHER" id="PTHR30371:SF0">
    <property type="entry name" value="SEC-INDEPENDENT PROTEIN TRANSLOCASE PROTEIN TATC, CHLOROPLASTIC-RELATED"/>
    <property type="match status" value="1"/>
</dbReference>
<keyword evidence="3 7" id="KW-0653">Protein transport</keyword>